<dbReference type="PANTHER" id="PTHR45892:SF1">
    <property type="entry name" value="AMINOACYLASE-1"/>
    <property type="match status" value="1"/>
</dbReference>
<evidence type="ECO:0000313" key="2">
    <source>
        <dbReference type="Proteomes" id="UP001159363"/>
    </source>
</evidence>
<proteinExistence type="predicted"/>
<dbReference type="Gene3D" id="1.10.150.900">
    <property type="match status" value="1"/>
</dbReference>
<organism evidence="1 2">
    <name type="scientific">Dryococelus australis</name>
    <dbReference type="NCBI Taxonomy" id="614101"/>
    <lineage>
        <taxon>Eukaryota</taxon>
        <taxon>Metazoa</taxon>
        <taxon>Ecdysozoa</taxon>
        <taxon>Arthropoda</taxon>
        <taxon>Hexapoda</taxon>
        <taxon>Insecta</taxon>
        <taxon>Pterygota</taxon>
        <taxon>Neoptera</taxon>
        <taxon>Polyneoptera</taxon>
        <taxon>Phasmatodea</taxon>
        <taxon>Verophasmatodea</taxon>
        <taxon>Anareolatae</taxon>
        <taxon>Phasmatidae</taxon>
        <taxon>Eurycanthinae</taxon>
        <taxon>Dryococelus</taxon>
    </lineage>
</organism>
<accession>A0ABQ9G2N9</accession>
<dbReference type="InterPro" id="IPR052083">
    <property type="entry name" value="Aminoacylase-1_M20A"/>
</dbReference>
<dbReference type="SUPFAM" id="SSF53187">
    <property type="entry name" value="Zn-dependent exopeptidases"/>
    <property type="match status" value="1"/>
</dbReference>
<comment type="caution">
    <text evidence="1">The sequence shown here is derived from an EMBL/GenBank/DDBJ whole genome shotgun (WGS) entry which is preliminary data.</text>
</comment>
<dbReference type="Proteomes" id="UP001159363">
    <property type="component" value="Chromosome 15"/>
</dbReference>
<name>A0ABQ9G2N9_9NEOP</name>
<gene>
    <name evidence="1" type="ORF">PR048_032600</name>
</gene>
<reference evidence="1 2" key="1">
    <citation type="submission" date="2023-02" db="EMBL/GenBank/DDBJ databases">
        <title>LHISI_Scaffold_Assembly.</title>
        <authorList>
            <person name="Stuart O.P."/>
            <person name="Cleave R."/>
            <person name="Magrath M.J.L."/>
            <person name="Mikheyev A.S."/>
        </authorList>
    </citation>
    <scope>NUCLEOTIDE SEQUENCE [LARGE SCALE GENOMIC DNA]</scope>
    <source>
        <strain evidence="1">Daus_M_001</strain>
        <tissue evidence="1">Leg muscle</tissue>
    </source>
</reference>
<dbReference type="PANTHER" id="PTHR45892">
    <property type="entry name" value="AMINOACYLASE-1"/>
    <property type="match status" value="1"/>
</dbReference>
<dbReference type="EMBL" id="JARBHB010000016">
    <property type="protein sequence ID" value="KAJ8866739.1"/>
    <property type="molecule type" value="Genomic_DNA"/>
</dbReference>
<evidence type="ECO:0008006" key="3">
    <source>
        <dbReference type="Google" id="ProtNLM"/>
    </source>
</evidence>
<evidence type="ECO:0000313" key="1">
    <source>
        <dbReference type="EMBL" id="KAJ8866739.1"/>
    </source>
</evidence>
<sequence length="76" mass="8663">MTFEYQAGIPALGFSPMNLTPILLHDHDEYLNEKVFLRGIDIYQNLIPAVANVPGIENSMKTFLVREESCIQYFNA</sequence>
<protein>
    <recommendedName>
        <fullName evidence="3">Aminoacylase-1</fullName>
    </recommendedName>
</protein>
<keyword evidence="2" id="KW-1185">Reference proteome</keyword>